<organism evidence="1 2">
    <name type="scientific">Roseovarius phycicola</name>
    <dbReference type="NCBI Taxonomy" id="3080976"/>
    <lineage>
        <taxon>Bacteria</taxon>
        <taxon>Pseudomonadati</taxon>
        <taxon>Pseudomonadota</taxon>
        <taxon>Alphaproteobacteria</taxon>
        <taxon>Rhodobacterales</taxon>
        <taxon>Roseobacteraceae</taxon>
        <taxon>Roseovarius</taxon>
    </lineage>
</organism>
<dbReference type="SUPFAM" id="SSF55729">
    <property type="entry name" value="Acyl-CoA N-acyltransferases (Nat)"/>
    <property type="match status" value="1"/>
</dbReference>
<reference evidence="1 2" key="1">
    <citation type="submission" date="2023-10" db="EMBL/GenBank/DDBJ databases">
        <title>Roseovarius strain S88 nov., isolated from a marine algae.</title>
        <authorList>
            <person name="Lee M.W."/>
            <person name="Lee J.K."/>
            <person name="Kim J.M."/>
            <person name="Choi D.G."/>
            <person name="Baek J.H."/>
            <person name="Bayburt H."/>
            <person name="Jung J.J."/>
            <person name="Han D.M."/>
            <person name="Jeon C.O."/>
        </authorList>
    </citation>
    <scope>NUCLEOTIDE SEQUENCE [LARGE SCALE GENOMIC DNA]</scope>
    <source>
        <strain evidence="1 2">S88</strain>
    </source>
</reference>
<keyword evidence="2" id="KW-1185">Reference proteome</keyword>
<evidence type="ECO:0008006" key="3">
    <source>
        <dbReference type="Google" id="ProtNLM"/>
    </source>
</evidence>
<dbReference type="Proteomes" id="UP001364156">
    <property type="component" value="Chromosome"/>
</dbReference>
<name>A0ABZ2HJ59_9RHOB</name>
<dbReference type="Gene3D" id="3.40.630.30">
    <property type="match status" value="1"/>
</dbReference>
<dbReference type="InterPro" id="IPR016181">
    <property type="entry name" value="Acyl_CoA_acyltransferase"/>
</dbReference>
<gene>
    <name evidence="1" type="ORF">RZ517_08000</name>
</gene>
<protein>
    <recommendedName>
        <fullName evidence="3">N-acetyltransferase domain-containing protein</fullName>
    </recommendedName>
</protein>
<evidence type="ECO:0000313" key="2">
    <source>
        <dbReference type="Proteomes" id="UP001364156"/>
    </source>
</evidence>
<dbReference type="EMBL" id="CP146069">
    <property type="protein sequence ID" value="WWR48099.1"/>
    <property type="molecule type" value="Genomic_DNA"/>
</dbReference>
<sequence length="105" mass="11353">MKNGTDMCLENLIIRNARLADAEAIVLCIDAAYSKYASQVPGLPNVSEGVAHEITHNQVWVAVQQGEIIAGLFLVSEDGFMKLANVAVHPMHGSKGVERSCVFSR</sequence>
<accession>A0ABZ2HJ59</accession>
<proteinExistence type="predicted"/>
<evidence type="ECO:0000313" key="1">
    <source>
        <dbReference type="EMBL" id="WWR48099.1"/>
    </source>
</evidence>